<gene>
    <name evidence="1" type="ORF">BV133_2085</name>
    <name evidence="2" type="ORF">BVIRIDIS_20610</name>
</gene>
<dbReference type="EMBL" id="LN907867">
    <property type="protein sequence ID" value="CUU43044.1"/>
    <property type="molecule type" value="Genomic_DNA"/>
</dbReference>
<dbReference type="Pfam" id="PF09837">
    <property type="entry name" value="DUF2064"/>
    <property type="match status" value="1"/>
</dbReference>
<dbReference type="PANTHER" id="PTHR36529:SF1">
    <property type="entry name" value="GLYCOSYLTRANSFERASE"/>
    <property type="match status" value="1"/>
</dbReference>
<dbReference type="KEGG" id="bvr:BVIR_2617"/>
<protein>
    <submittedName>
        <fullName evidence="1">Glycosyltransferase</fullName>
    </submittedName>
</protein>
<dbReference type="RefSeq" id="WP_055037996.1">
    <property type="nucleotide sequence ID" value="NZ_AP014854.2"/>
</dbReference>
<dbReference type="InterPro" id="IPR018641">
    <property type="entry name" value="Trfase_1_rSAM/seldom-assoc"/>
</dbReference>
<organism evidence="2 3">
    <name type="scientific">Blastochloris viridis</name>
    <name type="common">Rhodopseudomonas viridis</name>
    <dbReference type="NCBI Taxonomy" id="1079"/>
    <lineage>
        <taxon>Bacteria</taxon>
        <taxon>Pseudomonadati</taxon>
        <taxon>Pseudomonadota</taxon>
        <taxon>Alphaproteobacteria</taxon>
        <taxon>Hyphomicrobiales</taxon>
        <taxon>Blastochloridaceae</taxon>
        <taxon>Blastochloris</taxon>
    </lineage>
</organism>
<dbReference type="Proteomes" id="UP000065734">
    <property type="component" value="Chromosome I"/>
</dbReference>
<proteinExistence type="predicted"/>
<dbReference type="STRING" id="1079.BVIR_2617"/>
<keyword evidence="1" id="KW-0808">Transferase</keyword>
<dbReference type="SUPFAM" id="SSF53448">
    <property type="entry name" value="Nucleotide-diphospho-sugar transferases"/>
    <property type="match status" value="1"/>
</dbReference>
<dbReference type="InterPro" id="IPR029044">
    <property type="entry name" value="Nucleotide-diphossugar_trans"/>
</dbReference>
<accession>A0A0H5BPQ1</accession>
<evidence type="ECO:0000313" key="3">
    <source>
        <dbReference type="Proteomes" id="UP000065734"/>
    </source>
</evidence>
<evidence type="ECO:0000313" key="1">
    <source>
        <dbReference type="EMBL" id="BAR99678.1"/>
    </source>
</evidence>
<name>A0A0H5BPQ1_BLAVI</name>
<dbReference type="OrthoDB" id="9798250at2"/>
<reference evidence="3" key="3">
    <citation type="journal article" date="2016" name="Genome Announc.">
        <title>Revised genome sequence of the purple photosynthetic bacterium Blastochloris viridis.</title>
        <authorList>
            <person name="Liu L.N."/>
            <person name="Faulkner M."/>
            <person name="Liu X."/>
            <person name="Huang F."/>
            <person name="Darby A.C."/>
            <person name="Hall N."/>
        </authorList>
    </citation>
    <scope>NUCLEOTIDE SEQUENCE [LARGE SCALE GENOMIC DNA]</scope>
    <source>
        <strain evidence="3">ATCC 19567 / DSM 133 / F</strain>
    </source>
</reference>
<keyword evidence="3" id="KW-1185">Reference proteome</keyword>
<dbReference type="Gene3D" id="3.90.550.10">
    <property type="entry name" value="Spore Coat Polysaccharide Biosynthesis Protein SpsA, Chain A"/>
    <property type="match status" value="1"/>
</dbReference>
<sequence length="244" mass="24653">MAAESSVAIAVMAKVPAPGRAKTRLCPPLTPDQAAALAAAFLADIAERVAALAARIDAAAYVAYTPRADAVVLDALVPPGIGLVVQPAGDLGARMAGVAAELMRRGHRGVVLLGADAPTLPGAIVEQAAAAAAVPGRVAMAPMLDGGYGVLALDRPHGALFDAMPWSTGAVAKLTRRRARAAGIDLIELPGWYDVDDAPSLALLAAEFAGSPLPLGHGLPGADAARTRALVWTLSQIVQSGTDE</sequence>
<dbReference type="GO" id="GO:0016740">
    <property type="term" value="F:transferase activity"/>
    <property type="evidence" value="ECO:0007669"/>
    <property type="project" value="UniProtKB-KW"/>
</dbReference>
<evidence type="ECO:0000313" key="2">
    <source>
        <dbReference type="EMBL" id="CUU43044.1"/>
    </source>
</evidence>
<reference evidence="2" key="2">
    <citation type="submission" date="2015-11" db="EMBL/GenBank/DDBJ databases">
        <authorList>
            <person name="Zhang Y."/>
            <person name="Guo Z."/>
        </authorList>
    </citation>
    <scope>NUCLEOTIDE SEQUENCE</scope>
    <source>
        <strain evidence="2">1</strain>
    </source>
</reference>
<dbReference type="AlphaFoldDB" id="A0A0H5BPQ1"/>
<dbReference type="EMBL" id="AP014854">
    <property type="protein sequence ID" value="BAR99678.1"/>
    <property type="molecule type" value="Genomic_DNA"/>
</dbReference>
<dbReference type="NCBIfam" id="TIGR04282">
    <property type="entry name" value="glyco_like_cofC"/>
    <property type="match status" value="1"/>
</dbReference>
<reference evidence="1" key="1">
    <citation type="journal article" date="2015" name="Genome Announc.">
        <title>Complete Genome Sequence of the Bacteriochlorophyll b-Producing Photosynthetic Bacterium Blastochloris viridis.</title>
        <authorList>
            <person name="Tsukatani Y."/>
            <person name="Hirose Y."/>
            <person name="Harada J."/>
            <person name="Misawa N."/>
            <person name="Mori K."/>
            <person name="Inoue K."/>
            <person name="Tamiaki H."/>
        </authorList>
    </citation>
    <scope>NUCLEOTIDE SEQUENCE [LARGE SCALE GENOMIC DNA]</scope>
    <source>
        <strain evidence="1">DSM 133</strain>
    </source>
</reference>
<dbReference type="PANTHER" id="PTHR36529">
    <property type="entry name" value="SLL1095 PROTEIN"/>
    <property type="match status" value="1"/>
</dbReference>